<dbReference type="OrthoDB" id="6350321at2759"/>
<dbReference type="Pfam" id="PF00612">
    <property type="entry name" value="IQ"/>
    <property type="match status" value="1"/>
</dbReference>
<dbReference type="PROSITE" id="PS50096">
    <property type="entry name" value="IQ"/>
    <property type="match status" value="1"/>
</dbReference>
<dbReference type="SUPFAM" id="SSF117281">
    <property type="entry name" value="Kelch motif"/>
    <property type="match status" value="1"/>
</dbReference>
<proteinExistence type="predicted"/>
<reference evidence="4 5" key="1">
    <citation type="submission" date="2015-12" db="EMBL/GenBank/DDBJ databases">
        <title>The genome of Folsomia candida.</title>
        <authorList>
            <person name="Faddeeva A."/>
            <person name="Derks M.F."/>
            <person name="Anvar Y."/>
            <person name="Smit S."/>
            <person name="Van Straalen N."/>
            <person name="Roelofs D."/>
        </authorList>
    </citation>
    <scope>NUCLEOTIDE SEQUENCE [LARGE SCALE GENOMIC DNA]</scope>
    <source>
        <strain evidence="4 5">VU population</strain>
        <tissue evidence="4">Whole body</tissue>
    </source>
</reference>
<organism evidence="4 5">
    <name type="scientific">Folsomia candida</name>
    <name type="common">Springtail</name>
    <dbReference type="NCBI Taxonomy" id="158441"/>
    <lineage>
        <taxon>Eukaryota</taxon>
        <taxon>Metazoa</taxon>
        <taxon>Ecdysozoa</taxon>
        <taxon>Arthropoda</taxon>
        <taxon>Hexapoda</taxon>
        <taxon>Collembola</taxon>
        <taxon>Entomobryomorpha</taxon>
        <taxon>Isotomoidea</taxon>
        <taxon>Isotomidae</taxon>
        <taxon>Proisotominae</taxon>
        <taxon>Folsomia</taxon>
    </lineage>
</organism>
<name>A0A226F0K4_FOLCA</name>
<keyword evidence="5" id="KW-1185">Reference proteome</keyword>
<dbReference type="Pfam" id="PF24681">
    <property type="entry name" value="Kelch_KLHDC2_KLHL20_DRC7"/>
    <property type="match status" value="1"/>
</dbReference>
<protein>
    <submittedName>
        <fullName evidence="4">Beta-scruin</fullName>
    </submittedName>
</protein>
<dbReference type="InterPro" id="IPR000048">
    <property type="entry name" value="IQ_motif_EF-hand-BS"/>
</dbReference>
<dbReference type="EMBL" id="LNIX01000001">
    <property type="protein sequence ID" value="OXA62944.1"/>
    <property type="molecule type" value="Genomic_DNA"/>
</dbReference>
<dbReference type="Proteomes" id="UP000198287">
    <property type="component" value="Unassembled WGS sequence"/>
</dbReference>
<feature type="region of interest" description="Disordered" evidence="3">
    <location>
        <begin position="64"/>
        <end position="89"/>
    </location>
</feature>
<dbReference type="Gene3D" id="2.120.10.80">
    <property type="entry name" value="Kelch-type beta propeller"/>
    <property type="match status" value="2"/>
</dbReference>
<evidence type="ECO:0000256" key="2">
    <source>
        <dbReference type="ARBA" id="ARBA00022737"/>
    </source>
</evidence>
<comment type="caution">
    <text evidence="4">The sequence shown here is derived from an EMBL/GenBank/DDBJ whole genome shotgun (WGS) entry which is preliminary data.</text>
</comment>
<dbReference type="STRING" id="158441.A0A226F0K4"/>
<evidence type="ECO:0000313" key="5">
    <source>
        <dbReference type="Proteomes" id="UP000198287"/>
    </source>
</evidence>
<accession>A0A226F0K4</accession>
<dbReference type="SMART" id="SM00612">
    <property type="entry name" value="Kelch"/>
    <property type="match status" value="6"/>
</dbReference>
<evidence type="ECO:0000313" key="4">
    <source>
        <dbReference type="EMBL" id="OXA62944.1"/>
    </source>
</evidence>
<feature type="compositionally biased region" description="Basic residues" evidence="3">
    <location>
        <begin position="64"/>
        <end position="74"/>
    </location>
</feature>
<dbReference type="InterPro" id="IPR006652">
    <property type="entry name" value="Kelch_1"/>
</dbReference>
<keyword evidence="2" id="KW-0677">Repeat</keyword>
<dbReference type="Gene3D" id="1.20.5.190">
    <property type="match status" value="1"/>
</dbReference>
<dbReference type="SMART" id="SM00015">
    <property type="entry name" value="IQ"/>
    <property type="match status" value="2"/>
</dbReference>
<keyword evidence="1" id="KW-0880">Kelch repeat</keyword>
<dbReference type="InterPro" id="IPR015915">
    <property type="entry name" value="Kelch-typ_b-propeller"/>
</dbReference>
<dbReference type="PANTHER" id="PTHR24412:SF489">
    <property type="entry name" value="RING FINGER DOMAIN AND KELCH REPEAT-CONTAINING PROTEIN DDB_G0271372"/>
    <property type="match status" value="1"/>
</dbReference>
<gene>
    <name evidence="4" type="ORF">Fcan01_02581</name>
</gene>
<dbReference type="AlphaFoldDB" id="A0A226F0K4"/>
<sequence length="503" mass="56303">MVAFCVLQVAYENRHIGILLADPTTTRLQHQEFYQDEPERSTRRCRHFHSHAPANLVPISLHHRKRKESRHRCQRKESRQHGQRKAKSGEYILVDEHENEIKAAITIQRYVKGFLTRRHILKMNLAAKVIQNALRAHWANRRNDYRPVKDPIETDPPLNSDPVNSPIIPMTTTTTTPRMLADLKVPRDGLMVFGGTDPTQLLSSSPSSNTGMEIFMYLVKSWTWKNVGSLPEPRTHFGIARVGYEVYIIGGTDPRYKTSNERNIAVKSVWKVNLKTGEWYFDSQYPSDLDHPRSHFGCAAKDGTIYVFGGNDTEARGLSTCSKYDTTFDAWEPISPMDGPRVSMAVSVYEDRIWVAGGVSKNPSQPVLKSVLCYDTGTNSWTASTSLPLPRAFSTLVVAHGKLFILGGAGPRNKKSKSQVSLPDVLVLDKTLERWRDVGVLNTPRHGHAAVAIDHQIIVLGGVSSEHMGAINSVEIFDLSTSHSQKGRSLYQNLSGMGAVSIQ</sequence>
<evidence type="ECO:0000256" key="3">
    <source>
        <dbReference type="SAM" id="MobiDB-lite"/>
    </source>
</evidence>
<dbReference type="PANTHER" id="PTHR24412">
    <property type="entry name" value="KELCH PROTEIN"/>
    <property type="match status" value="1"/>
</dbReference>
<evidence type="ECO:0000256" key="1">
    <source>
        <dbReference type="ARBA" id="ARBA00022441"/>
    </source>
</evidence>